<keyword evidence="2" id="KW-0808">Transferase</keyword>
<gene>
    <name evidence="12" type="ORF">SAMN05421543_109133</name>
</gene>
<sequence>MASSREKHRQPKIPTGSYPQEEVVNPRGTEEAPSFSPARPNGPTRGEGRINLMEQVVERENMLLALHRVEGDKGAAGVDGMEVKSLRPFLKEHWDRIREELLQGTYRPTPVRRVEIPKPDGGVRLLGIPTVLDRLIQQAIQQILTPIFDPEFSPFSYGFRPGYSAHQAVNQAQLYIARGYRWVVDMDLAQFFDRVNHDILMARVARKVADKRLLKLIRKYLQAGVMIGGVCVATEEGTPQGGPLSPLLANIMLDDLDKELMRRGHRFARYADDCNIYVRSRRAGERVMESVTEFVEGRLKLKVNREKSAVDRPWRRKFLGFSFTHHLQPKIRVAPKSLKRFKDKVRTLTKRSHSQSMKERIDKLNAYLRGWSGYYRRAETRSVFAELDEWIRRRLRMCLLKQWKKPKTKRRKLVELGISEEWARNISGSRKGYWRLALSPQMNKALGLAYWREQGLVSLVDRYDALRSTT</sequence>
<dbReference type="InterPro" id="IPR030931">
    <property type="entry name" value="Group_II_RT_mat"/>
</dbReference>
<evidence type="ECO:0000256" key="2">
    <source>
        <dbReference type="ARBA" id="ARBA00022679"/>
    </source>
</evidence>
<keyword evidence="3" id="KW-0548">Nucleotidyltransferase</keyword>
<feature type="compositionally biased region" description="Basic residues" evidence="10">
    <location>
        <begin position="1"/>
        <end position="11"/>
    </location>
</feature>
<dbReference type="EMBL" id="FPBV01000009">
    <property type="protein sequence ID" value="SFU83240.1"/>
    <property type="molecule type" value="Genomic_DNA"/>
</dbReference>
<evidence type="ECO:0000313" key="12">
    <source>
        <dbReference type="EMBL" id="SFU83240.1"/>
    </source>
</evidence>
<name>A0A1I7JDG1_9BACL</name>
<comment type="catalytic activity">
    <reaction evidence="9">
        <text>DNA(n) + a 2'-deoxyribonucleoside 5'-triphosphate = DNA(n+1) + diphosphate</text>
        <dbReference type="Rhea" id="RHEA:22508"/>
        <dbReference type="Rhea" id="RHEA-COMP:17339"/>
        <dbReference type="Rhea" id="RHEA-COMP:17340"/>
        <dbReference type="ChEBI" id="CHEBI:33019"/>
        <dbReference type="ChEBI" id="CHEBI:61560"/>
        <dbReference type="ChEBI" id="CHEBI:173112"/>
        <dbReference type="EC" id="2.7.7.49"/>
    </reaction>
</comment>
<dbReference type="InterPro" id="IPR000123">
    <property type="entry name" value="Reverse_transcriptase_msDNA"/>
</dbReference>
<dbReference type="Pfam" id="PF08388">
    <property type="entry name" value="GIIM"/>
    <property type="match status" value="1"/>
</dbReference>
<accession>A0A1I7JDG1</accession>
<dbReference type="CDD" id="cd01651">
    <property type="entry name" value="RT_G2_intron"/>
    <property type="match status" value="1"/>
</dbReference>
<evidence type="ECO:0000313" key="13">
    <source>
        <dbReference type="Proteomes" id="UP000183508"/>
    </source>
</evidence>
<dbReference type="PANTHER" id="PTHR34047">
    <property type="entry name" value="NUCLEAR INTRON MATURASE 1, MITOCHONDRIAL-RELATED"/>
    <property type="match status" value="1"/>
</dbReference>
<comment type="similarity">
    <text evidence="8">Belongs to the bacterial reverse transcriptase family.</text>
</comment>
<evidence type="ECO:0000256" key="1">
    <source>
        <dbReference type="ARBA" id="ARBA00012493"/>
    </source>
</evidence>
<evidence type="ECO:0000259" key="11">
    <source>
        <dbReference type="PROSITE" id="PS50878"/>
    </source>
</evidence>
<dbReference type="GO" id="GO:0003723">
    <property type="term" value="F:RNA binding"/>
    <property type="evidence" value="ECO:0007669"/>
    <property type="project" value="InterPro"/>
</dbReference>
<dbReference type="Pfam" id="PF00078">
    <property type="entry name" value="RVT_1"/>
    <property type="match status" value="1"/>
</dbReference>
<keyword evidence="5" id="KW-0460">Magnesium</keyword>
<keyword evidence="13" id="KW-1185">Reference proteome</keyword>
<dbReference type="Proteomes" id="UP000183508">
    <property type="component" value="Unassembled WGS sequence"/>
</dbReference>
<dbReference type="InterPro" id="IPR051083">
    <property type="entry name" value="GrpII_Intron_Splice-Mob/Def"/>
</dbReference>
<dbReference type="GO" id="GO:0051607">
    <property type="term" value="P:defense response to virus"/>
    <property type="evidence" value="ECO:0007669"/>
    <property type="project" value="UniProtKB-KW"/>
</dbReference>
<evidence type="ECO:0000256" key="8">
    <source>
        <dbReference type="ARBA" id="ARBA00034120"/>
    </source>
</evidence>
<dbReference type="InterPro" id="IPR043502">
    <property type="entry name" value="DNA/RNA_pol_sf"/>
</dbReference>
<dbReference type="PROSITE" id="PS50878">
    <property type="entry name" value="RT_POL"/>
    <property type="match status" value="1"/>
</dbReference>
<keyword evidence="7" id="KW-0051">Antiviral defense</keyword>
<dbReference type="GO" id="GO:0003964">
    <property type="term" value="F:RNA-directed DNA polymerase activity"/>
    <property type="evidence" value="ECO:0007669"/>
    <property type="project" value="UniProtKB-KW"/>
</dbReference>
<evidence type="ECO:0000256" key="6">
    <source>
        <dbReference type="ARBA" id="ARBA00022918"/>
    </source>
</evidence>
<evidence type="ECO:0000256" key="5">
    <source>
        <dbReference type="ARBA" id="ARBA00022842"/>
    </source>
</evidence>
<evidence type="ECO:0000256" key="7">
    <source>
        <dbReference type="ARBA" id="ARBA00023118"/>
    </source>
</evidence>
<dbReference type="PRINTS" id="PR00866">
    <property type="entry name" value="RNADNAPOLMS"/>
</dbReference>
<keyword evidence="4" id="KW-0479">Metal-binding</keyword>
<dbReference type="NCBIfam" id="TIGR04416">
    <property type="entry name" value="group_II_RT_mat"/>
    <property type="match status" value="1"/>
</dbReference>
<evidence type="ECO:0000256" key="9">
    <source>
        <dbReference type="ARBA" id="ARBA00048173"/>
    </source>
</evidence>
<dbReference type="GO" id="GO:0046872">
    <property type="term" value="F:metal ion binding"/>
    <property type="evidence" value="ECO:0007669"/>
    <property type="project" value="UniProtKB-KW"/>
</dbReference>
<organism evidence="12 13">
    <name type="scientific">Alicyclobacillus macrosporangiidus</name>
    <dbReference type="NCBI Taxonomy" id="392015"/>
    <lineage>
        <taxon>Bacteria</taxon>
        <taxon>Bacillati</taxon>
        <taxon>Bacillota</taxon>
        <taxon>Bacilli</taxon>
        <taxon>Bacillales</taxon>
        <taxon>Alicyclobacillaceae</taxon>
        <taxon>Alicyclobacillus</taxon>
    </lineage>
</organism>
<dbReference type="InterPro" id="IPR000477">
    <property type="entry name" value="RT_dom"/>
</dbReference>
<evidence type="ECO:0000256" key="3">
    <source>
        <dbReference type="ARBA" id="ARBA00022695"/>
    </source>
</evidence>
<dbReference type="SUPFAM" id="SSF56672">
    <property type="entry name" value="DNA/RNA polymerases"/>
    <property type="match status" value="1"/>
</dbReference>
<keyword evidence="6 12" id="KW-0695">RNA-directed DNA polymerase</keyword>
<protein>
    <recommendedName>
        <fullName evidence="1">RNA-directed DNA polymerase</fullName>
        <ecNumber evidence="1">2.7.7.49</ecNumber>
    </recommendedName>
</protein>
<dbReference type="PANTHER" id="PTHR34047:SF8">
    <property type="entry name" value="PROTEIN YKFC"/>
    <property type="match status" value="1"/>
</dbReference>
<reference evidence="13" key="1">
    <citation type="submission" date="2016-10" db="EMBL/GenBank/DDBJ databases">
        <authorList>
            <person name="Varghese N."/>
        </authorList>
    </citation>
    <scope>NUCLEOTIDE SEQUENCE [LARGE SCALE GENOMIC DNA]</scope>
    <source>
        <strain evidence="13">DSM 17980</strain>
    </source>
</reference>
<dbReference type="EC" id="2.7.7.49" evidence="1"/>
<evidence type="ECO:0000256" key="10">
    <source>
        <dbReference type="SAM" id="MobiDB-lite"/>
    </source>
</evidence>
<dbReference type="STRING" id="392015.SAMN05421543_109133"/>
<dbReference type="AlphaFoldDB" id="A0A1I7JDG1"/>
<feature type="region of interest" description="Disordered" evidence="10">
    <location>
        <begin position="1"/>
        <end position="47"/>
    </location>
</feature>
<proteinExistence type="inferred from homology"/>
<evidence type="ECO:0000256" key="4">
    <source>
        <dbReference type="ARBA" id="ARBA00022723"/>
    </source>
</evidence>
<feature type="domain" description="Reverse transcriptase" evidence="11">
    <location>
        <begin position="97"/>
        <end position="323"/>
    </location>
</feature>
<dbReference type="InterPro" id="IPR013597">
    <property type="entry name" value="Mat_intron_G2"/>
</dbReference>
<dbReference type="OrthoDB" id="9793236at2"/>